<dbReference type="NCBIfam" id="TIGR02481">
    <property type="entry name" value="hemeryth_dom"/>
    <property type="match status" value="1"/>
</dbReference>
<keyword evidence="2" id="KW-0561">Oxygen transport</keyword>
<keyword evidence="7" id="KW-1185">Reference proteome</keyword>
<keyword evidence="4" id="KW-0408">Iron</keyword>
<dbReference type="Pfam" id="PF01814">
    <property type="entry name" value="Hemerythrin"/>
    <property type="match status" value="1"/>
</dbReference>
<name>A0A2K8L468_MARES</name>
<gene>
    <name evidence="6" type="ORF">Ga0123461_2226</name>
</gene>
<dbReference type="GO" id="GO:0005344">
    <property type="term" value="F:oxygen carrier activity"/>
    <property type="evidence" value="ECO:0007669"/>
    <property type="project" value="UniProtKB-KW"/>
</dbReference>
<dbReference type="RefSeq" id="WP_100278378.1">
    <property type="nucleotide sequence ID" value="NZ_CP018799.1"/>
</dbReference>
<dbReference type="InterPro" id="IPR035938">
    <property type="entry name" value="Hemerythrin-like_sf"/>
</dbReference>
<sequence length="139" mass="15892">MKLCASDFPEVPFQLMHNVHLEEVEMINAIYDLIVEIEAGANKSPVLTEKLDGLLTHTKEHFANEERLMQEAHFPPYAMHKGAHDLFLSEFEAALADWRESQTVGPIAMFLRLKLPRWMKDHIGSMDYVTAGFLAMHAK</sequence>
<protein>
    <submittedName>
        <fullName evidence="6">Hemerythrin</fullName>
    </submittedName>
</protein>
<dbReference type="OrthoDB" id="5296936at2"/>
<evidence type="ECO:0000256" key="1">
    <source>
        <dbReference type="ARBA" id="ARBA00010587"/>
    </source>
</evidence>
<evidence type="ECO:0000256" key="4">
    <source>
        <dbReference type="ARBA" id="ARBA00023004"/>
    </source>
</evidence>
<comment type="similarity">
    <text evidence="1">Belongs to the hemerythrin family.</text>
</comment>
<dbReference type="PROSITE" id="PS00550">
    <property type="entry name" value="HEMERYTHRINS"/>
    <property type="match status" value="1"/>
</dbReference>
<proteinExistence type="inferred from homology"/>
<dbReference type="CDD" id="cd12107">
    <property type="entry name" value="Hemerythrin"/>
    <property type="match status" value="1"/>
</dbReference>
<feature type="domain" description="Hemerythrin-like" evidence="5">
    <location>
        <begin position="13"/>
        <end position="128"/>
    </location>
</feature>
<organism evidence="6 7">
    <name type="scientific">Mariprofundus aestuarium</name>
    <dbReference type="NCBI Taxonomy" id="1921086"/>
    <lineage>
        <taxon>Bacteria</taxon>
        <taxon>Pseudomonadati</taxon>
        <taxon>Pseudomonadota</taxon>
        <taxon>Candidatius Mariprofundia</taxon>
        <taxon>Mariprofundales</taxon>
        <taxon>Mariprofundaceae</taxon>
        <taxon>Mariprofundus</taxon>
    </lineage>
</organism>
<dbReference type="InterPro" id="IPR050669">
    <property type="entry name" value="Hemerythrin"/>
</dbReference>
<dbReference type="InterPro" id="IPR016131">
    <property type="entry name" value="Haemerythrin_Fe_BS"/>
</dbReference>
<keyword evidence="3" id="KW-0479">Metal-binding</keyword>
<evidence type="ECO:0000256" key="3">
    <source>
        <dbReference type="ARBA" id="ARBA00022723"/>
    </source>
</evidence>
<dbReference type="PANTHER" id="PTHR37164">
    <property type="entry name" value="BACTERIOHEMERYTHRIN"/>
    <property type="match status" value="1"/>
</dbReference>
<reference evidence="6 7" key="1">
    <citation type="submission" date="2016-12" db="EMBL/GenBank/DDBJ databases">
        <title>Isolation and genomic insights into novel planktonic Zetaproteobacteria from stratified waters of the Chesapeake Bay.</title>
        <authorList>
            <person name="McAllister S.M."/>
            <person name="Kato S."/>
            <person name="Chan C.S."/>
            <person name="Chiu B.K."/>
            <person name="Field E.K."/>
        </authorList>
    </citation>
    <scope>NUCLEOTIDE SEQUENCE [LARGE SCALE GENOMIC DNA]</scope>
    <source>
        <strain evidence="6 7">CP-5</strain>
    </source>
</reference>
<dbReference type="GO" id="GO:0046872">
    <property type="term" value="F:metal ion binding"/>
    <property type="evidence" value="ECO:0007669"/>
    <property type="project" value="UniProtKB-KW"/>
</dbReference>
<dbReference type="SUPFAM" id="SSF47188">
    <property type="entry name" value="Hemerythrin-like"/>
    <property type="match status" value="1"/>
</dbReference>
<evidence type="ECO:0000259" key="5">
    <source>
        <dbReference type="Pfam" id="PF01814"/>
    </source>
</evidence>
<evidence type="ECO:0000313" key="6">
    <source>
        <dbReference type="EMBL" id="ATX80631.1"/>
    </source>
</evidence>
<dbReference type="Proteomes" id="UP000231701">
    <property type="component" value="Chromosome"/>
</dbReference>
<evidence type="ECO:0000313" key="7">
    <source>
        <dbReference type="Proteomes" id="UP000231701"/>
    </source>
</evidence>
<accession>A0A2K8L468</accession>
<dbReference type="KEGG" id="maes:Ga0123461_2226"/>
<dbReference type="Gene3D" id="1.20.120.50">
    <property type="entry name" value="Hemerythrin-like"/>
    <property type="match status" value="1"/>
</dbReference>
<dbReference type="InterPro" id="IPR012312">
    <property type="entry name" value="Hemerythrin-like"/>
</dbReference>
<dbReference type="PANTHER" id="PTHR37164:SF1">
    <property type="entry name" value="BACTERIOHEMERYTHRIN"/>
    <property type="match status" value="1"/>
</dbReference>
<evidence type="ECO:0000256" key="2">
    <source>
        <dbReference type="ARBA" id="ARBA00022621"/>
    </source>
</evidence>
<keyword evidence="2" id="KW-0813">Transport</keyword>
<dbReference type="AlphaFoldDB" id="A0A2K8L468"/>
<dbReference type="EMBL" id="CP018799">
    <property type="protein sequence ID" value="ATX80631.1"/>
    <property type="molecule type" value="Genomic_DNA"/>
</dbReference>
<dbReference type="InterPro" id="IPR012827">
    <property type="entry name" value="Hemerythrin_metal-bd"/>
</dbReference>